<proteinExistence type="predicted"/>
<evidence type="ECO:0000313" key="3">
    <source>
        <dbReference type="EMBL" id="MDI1485012.1"/>
    </source>
</evidence>
<organism evidence="3 4">
    <name type="scientific">Ramalina farinacea</name>
    <dbReference type="NCBI Taxonomy" id="258253"/>
    <lineage>
        <taxon>Eukaryota</taxon>
        <taxon>Fungi</taxon>
        <taxon>Dikarya</taxon>
        <taxon>Ascomycota</taxon>
        <taxon>Pezizomycotina</taxon>
        <taxon>Lecanoromycetes</taxon>
        <taxon>OSLEUM clade</taxon>
        <taxon>Lecanoromycetidae</taxon>
        <taxon>Lecanorales</taxon>
        <taxon>Lecanorineae</taxon>
        <taxon>Ramalinaceae</taxon>
        <taxon>Ramalina</taxon>
    </lineage>
</organism>
<feature type="domain" description="GST N-terminal" evidence="1">
    <location>
        <begin position="19"/>
        <end position="93"/>
    </location>
</feature>
<sequence length="241" mass="27251">MSQEVEFFDLPSKPPCQSWSLNPWRTRLVLNYKNIPYKTTWVEYPDIAPTFKSFGIPPNLEDGAYAEYTIPAVKLPDGRYIMDSAKIAEELEKLYPDPPLYLDSPILKQLLQYSPVAIGPLRPEMMPKVCYNLLNPRSVEYFERTRAERFGMPLTEYAKLGGDQAFQEATPGLKQMGDVLRANGGPFCMGKTPSYADLALLGVLEFCKRMGGGVFERVVKIEPAMATLYEAGAPWLERNSY</sequence>
<name>A0AA43TUT2_9LECA</name>
<dbReference type="InterPro" id="IPR036249">
    <property type="entry name" value="Thioredoxin-like_sf"/>
</dbReference>
<evidence type="ECO:0008006" key="5">
    <source>
        <dbReference type="Google" id="ProtNLM"/>
    </source>
</evidence>
<dbReference type="EMBL" id="JAPUFD010000001">
    <property type="protein sequence ID" value="MDI1485012.1"/>
    <property type="molecule type" value="Genomic_DNA"/>
</dbReference>
<dbReference type="Pfam" id="PF22041">
    <property type="entry name" value="GST_C_7"/>
    <property type="match status" value="1"/>
</dbReference>
<feature type="domain" description="Glutathione S-transferase UstS-like C-terminal" evidence="2">
    <location>
        <begin position="114"/>
        <end position="212"/>
    </location>
</feature>
<accession>A0AA43TUT2</accession>
<dbReference type="Proteomes" id="UP001161017">
    <property type="component" value="Unassembled WGS sequence"/>
</dbReference>
<dbReference type="InterPro" id="IPR054416">
    <property type="entry name" value="GST_UstS-like_C"/>
</dbReference>
<dbReference type="InterPro" id="IPR036282">
    <property type="entry name" value="Glutathione-S-Trfase_C_sf"/>
</dbReference>
<dbReference type="Pfam" id="PF13409">
    <property type="entry name" value="GST_N_2"/>
    <property type="match status" value="1"/>
</dbReference>
<dbReference type="Gene3D" id="3.40.30.10">
    <property type="entry name" value="Glutaredoxin"/>
    <property type="match status" value="1"/>
</dbReference>
<evidence type="ECO:0000259" key="2">
    <source>
        <dbReference type="Pfam" id="PF22041"/>
    </source>
</evidence>
<reference evidence="3" key="1">
    <citation type="journal article" date="2023" name="Genome Biol. Evol.">
        <title>First Whole Genome Sequence and Flow Cytometry Genome Size Data for the Lichen-Forming Fungus Ramalina farinacea (Ascomycota).</title>
        <authorList>
            <person name="Llewellyn T."/>
            <person name="Mian S."/>
            <person name="Hill R."/>
            <person name="Leitch I.J."/>
            <person name="Gaya E."/>
        </authorList>
    </citation>
    <scope>NUCLEOTIDE SEQUENCE</scope>
    <source>
        <strain evidence="3">LIQ254RAFAR</strain>
    </source>
</reference>
<dbReference type="SUPFAM" id="SSF52833">
    <property type="entry name" value="Thioredoxin-like"/>
    <property type="match status" value="1"/>
</dbReference>
<dbReference type="SUPFAM" id="SSF47616">
    <property type="entry name" value="GST C-terminal domain-like"/>
    <property type="match status" value="1"/>
</dbReference>
<gene>
    <name evidence="3" type="ORF">OHK93_000146</name>
</gene>
<dbReference type="Gene3D" id="1.20.1050.10">
    <property type="match status" value="1"/>
</dbReference>
<protein>
    <recommendedName>
        <fullName evidence="5">GST N-terminal domain-containing protein</fullName>
    </recommendedName>
</protein>
<dbReference type="AlphaFoldDB" id="A0AA43TUT2"/>
<evidence type="ECO:0000259" key="1">
    <source>
        <dbReference type="Pfam" id="PF13409"/>
    </source>
</evidence>
<dbReference type="CDD" id="cd03038">
    <property type="entry name" value="GST_N_etherase_LigE"/>
    <property type="match status" value="1"/>
</dbReference>
<keyword evidence="4" id="KW-1185">Reference proteome</keyword>
<comment type="caution">
    <text evidence="3">The sequence shown here is derived from an EMBL/GenBank/DDBJ whole genome shotgun (WGS) entry which is preliminary data.</text>
</comment>
<evidence type="ECO:0000313" key="4">
    <source>
        <dbReference type="Proteomes" id="UP001161017"/>
    </source>
</evidence>
<dbReference type="InterPro" id="IPR004045">
    <property type="entry name" value="Glutathione_S-Trfase_N"/>
</dbReference>